<evidence type="ECO:0000313" key="1">
    <source>
        <dbReference type="EMBL" id="MEQ2218025.1"/>
    </source>
</evidence>
<reference evidence="1 2" key="1">
    <citation type="submission" date="2021-06" db="EMBL/GenBank/DDBJ databases">
        <authorList>
            <person name="Palmer J.M."/>
        </authorList>
    </citation>
    <scope>NUCLEOTIDE SEQUENCE [LARGE SCALE GENOMIC DNA]</scope>
    <source>
        <strain evidence="1 2">XC_2019</strain>
        <tissue evidence="1">Muscle</tissue>
    </source>
</reference>
<name>A0ABV0SBU8_9TELE</name>
<organism evidence="1 2">
    <name type="scientific">Xenoophorus captivus</name>
    <dbReference type="NCBI Taxonomy" id="1517983"/>
    <lineage>
        <taxon>Eukaryota</taxon>
        <taxon>Metazoa</taxon>
        <taxon>Chordata</taxon>
        <taxon>Craniata</taxon>
        <taxon>Vertebrata</taxon>
        <taxon>Euteleostomi</taxon>
        <taxon>Actinopterygii</taxon>
        <taxon>Neopterygii</taxon>
        <taxon>Teleostei</taxon>
        <taxon>Neoteleostei</taxon>
        <taxon>Acanthomorphata</taxon>
        <taxon>Ovalentaria</taxon>
        <taxon>Atherinomorphae</taxon>
        <taxon>Cyprinodontiformes</taxon>
        <taxon>Goodeidae</taxon>
        <taxon>Xenoophorus</taxon>
    </lineage>
</organism>
<dbReference type="Proteomes" id="UP001434883">
    <property type="component" value="Unassembled WGS sequence"/>
</dbReference>
<dbReference type="EMBL" id="JAHRIN010076378">
    <property type="protein sequence ID" value="MEQ2218025.1"/>
    <property type="molecule type" value="Genomic_DNA"/>
</dbReference>
<proteinExistence type="predicted"/>
<comment type="caution">
    <text evidence="1">The sequence shown here is derived from an EMBL/GenBank/DDBJ whole genome shotgun (WGS) entry which is preliminary data.</text>
</comment>
<accession>A0ABV0SBU8</accession>
<keyword evidence="2" id="KW-1185">Reference proteome</keyword>
<protein>
    <submittedName>
        <fullName evidence="1">Uncharacterized protein</fullName>
    </submittedName>
</protein>
<sequence length="106" mass="11882">MILPALENTLSQSSDKAEVARKETASLYKLGFSSLLLPLIFGSKPTTQLLNQLQGTFCRDVPKIFALLEFDQILELLRFYISIFVRLQLDVSSVIVSLTSSRIMSL</sequence>
<evidence type="ECO:0000313" key="2">
    <source>
        <dbReference type="Proteomes" id="UP001434883"/>
    </source>
</evidence>
<gene>
    <name evidence="1" type="ORF">XENOCAPTIV_028153</name>
</gene>